<keyword evidence="1" id="KW-1133">Transmembrane helix</keyword>
<organism evidence="3 4">
    <name type="scientific">Dendrothele bispora (strain CBS 962.96)</name>
    <dbReference type="NCBI Taxonomy" id="1314807"/>
    <lineage>
        <taxon>Eukaryota</taxon>
        <taxon>Fungi</taxon>
        <taxon>Dikarya</taxon>
        <taxon>Basidiomycota</taxon>
        <taxon>Agaricomycotina</taxon>
        <taxon>Agaricomycetes</taxon>
        <taxon>Agaricomycetidae</taxon>
        <taxon>Agaricales</taxon>
        <taxon>Agaricales incertae sedis</taxon>
        <taxon>Dendrothele</taxon>
    </lineage>
</organism>
<feature type="transmembrane region" description="Helical" evidence="1">
    <location>
        <begin position="157"/>
        <end position="174"/>
    </location>
</feature>
<evidence type="ECO:0000313" key="3">
    <source>
        <dbReference type="EMBL" id="THV00878.1"/>
    </source>
</evidence>
<feature type="transmembrane region" description="Helical" evidence="1">
    <location>
        <begin position="181"/>
        <end position="206"/>
    </location>
</feature>
<keyword evidence="1" id="KW-0472">Membrane</keyword>
<dbReference type="OrthoDB" id="3221808at2759"/>
<reference evidence="3 4" key="1">
    <citation type="journal article" date="2019" name="Nat. Ecol. Evol.">
        <title>Megaphylogeny resolves global patterns of mushroom evolution.</title>
        <authorList>
            <person name="Varga T."/>
            <person name="Krizsan K."/>
            <person name="Foldi C."/>
            <person name="Dima B."/>
            <person name="Sanchez-Garcia M."/>
            <person name="Sanchez-Ramirez S."/>
            <person name="Szollosi G.J."/>
            <person name="Szarkandi J.G."/>
            <person name="Papp V."/>
            <person name="Albert L."/>
            <person name="Andreopoulos W."/>
            <person name="Angelini C."/>
            <person name="Antonin V."/>
            <person name="Barry K.W."/>
            <person name="Bougher N.L."/>
            <person name="Buchanan P."/>
            <person name="Buyck B."/>
            <person name="Bense V."/>
            <person name="Catcheside P."/>
            <person name="Chovatia M."/>
            <person name="Cooper J."/>
            <person name="Damon W."/>
            <person name="Desjardin D."/>
            <person name="Finy P."/>
            <person name="Geml J."/>
            <person name="Haridas S."/>
            <person name="Hughes K."/>
            <person name="Justo A."/>
            <person name="Karasinski D."/>
            <person name="Kautmanova I."/>
            <person name="Kiss B."/>
            <person name="Kocsube S."/>
            <person name="Kotiranta H."/>
            <person name="LaButti K.M."/>
            <person name="Lechner B.E."/>
            <person name="Liimatainen K."/>
            <person name="Lipzen A."/>
            <person name="Lukacs Z."/>
            <person name="Mihaltcheva S."/>
            <person name="Morgado L.N."/>
            <person name="Niskanen T."/>
            <person name="Noordeloos M.E."/>
            <person name="Ohm R.A."/>
            <person name="Ortiz-Santana B."/>
            <person name="Ovrebo C."/>
            <person name="Racz N."/>
            <person name="Riley R."/>
            <person name="Savchenko A."/>
            <person name="Shiryaev A."/>
            <person name="Soop K."/>
            <person name="Spirin V."/>
            <person name="Szebenyi C."/>
            <person name="Tomsovsky M."/>
            <person name="Tulloss R.E."/>
            <person name="Uehling J."/>
            <person name="Grigoriev I.V."/>
            <person name="Vagvolgyi C."/>
            <person name="Papp T."/>
            <person name="Martin F.M."/>
            <person name="Miettinen O."/>
            <person name="Hibbett D.S."/>
            <person name="Nagy L.G."/>
        </authorList>
    </citation>
    <scope>NUCLEOTIDE SEQUENCE [LARGE SCALE GENOMIC DNA]</scope>
    <source>
        <strain evidence="3 4">CBS 962.96</strain>
    </source>
</reference>
<dbReference type="EMBL" id="ML179098">
    <property type="protein sequence ID" value="THV00878.1"/>
    <property type="molecule type" value="Genomic_DNA"/>
</dbReference>
<feature type="transmembrane region" description="Helical" evidence="1">
    <location>
        <begin position="94"/>
        <end position="112"/>
    </location>
</feature>
<evidence type="ECO:0000259" key="2">
    <source>
        <dbReference type="Pfam" id="PF20153"/>
    </source>
</evidence>
<name>A0A4S8ME52_DENBC</name>
<keyword evidence="4" id="KW-1185">Reference proteome</keyword>
<evidence type="ECO:0000313" key="4">
    <source>
        <dbReference type="Proteomes" id="UP000297245"/>
    </source>
</evidence>
<dbReference type="AlphaFoldDB" id="A0A4S8ME52"/>
<feature type="transmembrane region" description="Helical" evidence="1">
    <location>
        <begin position="25"/>
        <end position="42"/>
    </location>
</feature>
<dbReference type="Proteomes" id="UP000297245">
    <property type="component" value="Unassembled WGS sequence"/>
</dbReference>
<evidence type="ECO:0000256" key="1">
    <source>
        <dbReference type="SAM" id="Phobius"/>
    </source>
</evidence>
<feature type="non-terminal residue" evidence="3">
    <location>
        <position position="1"/>
    </location>
</feature>
<feature type="non-terminal residue" evidence="3">
    <location>
        <position position="216"/>
    </location>
</feature>
<protein>
    <recommendedName>
        <fullName evidence="2">DUF6535 domain-containing protein</fullName>
    </recommendedName>
</protein>
<keyword evidence="1" id="KW-0812">Transmembrane</keyword>
<dbReference type="InterPro" id="IPR045338">
    <property type="entry name" value="DUF6535"/>
</dbReference>
<feature type="domain" description="DUF6535" evidence="2">
    <location>
        <begin position="1"/>
        <end position="175"/>
    </location>
</feature>
<sequence>WNVYIDEAHRYDQELLQGWKRDMEGMILFSALYSASLTAFIIESYKNLRQDQTDGTVQVLLVISQQLASLSSDVKPFDSSQFDPTPASLACNTFWFLSLALALTCSLLATFIQQWIRDFIHKTTMRPSPVRRARILAFTYLGLREFGMHTLVDVIPILLHLSLFLFFAGLVAFLSDVNRVLTTLMACILAIFMALYIALTCLPVFWLNSPYRTPLS</sequence>
<accession>A0A4S8ME52</accession>
<proteinExistence type="predicted"/>
<dbReference type="Pfam" id="PF20153">
    <property type="entry name" value="DUF6535"/>
    <property type="match status" value="1"/>
</dbReference>
<gene>
    <name evidence="3" type="ORF">K435DRAFT_560858</name>
</gene>